<reference evidence="3" key="1">
    <citation type="submission" date="2017-02" db="EMBL/GenBank/DDBJ databases">
        <authorList>
            <person name="Varghese N."/>
            <person name="Submissions S."/>
        </authorList>
    </citation>
    <scope>NUCLEOTIDE SEQUENCE [LARGE SCALE GENOMIC DNA]</scope>
    <source>
        <strain evidence="3">DSM 24091</strain>
    </source>
</reference>
<feature type="chain" id="PRO_5013024481" evidence="1">
    <location>
        <begin position="19"/>
        <end position="267"/>
    </location>
</feature>
<feature type="signal peptide" evidence="1">
    <location>
        <begin position="1"/>
        <end position="18"/>
    </location>
</feature>
<dbReference type="RefSeq" id="WP_079644379.1">
    <property type="nucleotide sequence ID" value="NZ_FUZF01000015.1"/>
</dbReference>
<evidence type="ECO:0000313" key="3">
    <source>
        <dbReference type="Proteomes" id="UP000190150"/>
    </source>
</evidence>
<keyword evidence="1" id="KW-0732">Signal</keyword>
<accession>A0A1T5FA37</accession>
<dbReference type="Proteomes" id="UP000190150">
    <property type="component" value="Unassembled WGS sequence"/>
</dbReference>
<dbReference type="OrthoDB" id="748007at2"/>
<sequence length="267" mass="29174">MNTSVVMFLLLLGLPTYAQDFFAAPLQGMGNTGLALPSIYNLTVNAAALTKLSNAQVAVAYQPHFLTNDIQAQALFSIVPIKKKNAIGVALNNYGLKGTSSLLTLRAVYARAFGDFISTSLSTNYHQYQVKGYGGDQALSLDLGFHFMINEMFAIGTLLRNVSFSSFDDTIDQHITKEVGVGVLYRLSKELLVTADVYYNTIRAIDPKVGFAYDIDRLFILRAGVTAKPMQYFAGAGITIGKLIFDISSSFHTRIGYSPQIALNYGF</sequence>
<protein>
    <submittedName>
        <fullName evidence="2">Uncharacterized protein</fullName>
    </submittedName>
</protein>
<proteinExistence type="predicted"/>
<organism evidence="2 3">
    <name type="scientific">Sphingobacterium nematocida</name>
    <dbReference type="NCBI Taxonomy" id="1513896"/>
    <lineage>
        <taxon>Bacteria</taxon>
        <taxon>Pseudomonadati</taxon>
        <taxon>Bacteroidota</taxon>
        <taxon>Sphingobacteriia</taxon>
        <taxon>Sphingobacteriales</taxon>
        <taxon>Sphingobacteriaceae</taxon>
        <taxon>Sphingobacterium</taxon>
    </lineage>
</organism>
<name>A0A1T5FA37_9SPHI</name>
<dbReference type="AlphaFoldDB" id="A0A1T5FA37"/>
<dbReference type="SUPFAM" id="SSF56935">
    <property type="entry name" value="Porins"/>
    <property type="match status" value="1"/>
</dbReference>
<evidence type="ECO:0000313" key="2">
    <source>
        <dbReference type="EMBL" id="SKB92996.1"/>
    </source>
</evidence>
<dbReference type="EMBL" id="FUZF01000015">
    <property type="protein sequence ID" value="SKB92996.1"/>
    <property type="molecule type" value="Genomic_DNA"/>
</dbReference>
<gene>
    <name evidence="2" type="ORF">SAMN05660841_03103</name>
</gene>
<keyword evidence="3" id="KW-1185">Reference proteome</keyword>
<evidence type="ECO:0000256" key="1">
    <source>
        <dbReference type="SAM" id="SignalP"/>
    </source>
</evidence>
<dbReference type="STRING" id="1513896.SAMN05660841_03103"/>